<evidence type="ECO:0000259" key="10">
    <source>
        <dbReference type="SMART" id="SM00199"/>
    </source>
</evidence>
<dbReference type="GO" id="GO:0006955">
    <property type="term" value="P:immune response"/>
    <property type="evidence" value="ECO:0007669"/>
    <property type="project" value="InterPro"/>
</dbReference>
<feature type="chain" id="PRO_5035805954" description="Chemokine interleukin-8-like domain-containing protein" evidence="9">
    <location>
        <begin position="27"/>
        <end position="140"/>
    </location>
</feature>
<feature type="signal peptide" evidence="9">
    <location>
        <begin position="1"/>
        <end position="26"/>
    </location>
</feature>
<dbReference type="CDD" id="cd00272">
    <property type="entry name" value="Chemokine_CC"/>
    <property type="match status" value="1"/>
</dbReference>
<dbReference type="AlphaFoldDB" id="A0A8P4KSM3"/>
<keyword evidence="3" id="KW-0202">Cytokine</keyword>
<dbReference type="GeneID" id="127367703"/>
<dbReference type="Ensembl" id="ENSDLAT00005089025.1">
    <property type="protein sequence ID" value="ENSDLAP00005081108.1"/>
    <property type="gene ID" value="ENSDLAG00005029256.1"/>
</dbReference>
<dbReference type="FunFam" id="2.40.50.40:FF:000012">
    <property type="entry name" value="C-C motif chemokine"/>
    <property type="match status" value="1"/>
</dbReference>
<gene>
    <name evidence="11" type="primary">ccl20l</name>
</gene>
<dbReference type="PANTHER" id="PTHR12015">
    <property type="entry name" value="SMALL INDUCIBLE CYTOKINE A"/>
    <property type="match status" value="1"/>
</dbReference>
<protein>
    <recommendedName>
        <fullName evidence="10">Chemokine interleukin-8-like domain-containing protein</fullName>
    </recommendedName>
</protein>
<dbReference type="SMART" id="SM00199">
    <property type="entry name" value="SCY"/>
    <property type="match status" value="1"/>
</dbReference>
<keyword evidence="4" id="KW-0964">Secreted</keyword>
<dbReference type="OrthoDB" id="8870994at2759"/>
<keyword evidence="5 9" id="KW-0732">Signal</keyword>
<dbReference type="Pfam" id="PF00048">
    <property type="entry name" value="IL8"/>
    <property type="match status" value="1"/>
</dbReference>
<evidence type="ECO:0000256" key="9">
    <source>
        <dbReference type="SAM" id="SignalP"/>
    </source>
</evidence>
<feature type="compositionally biased region" description="Polar residues" evidence="8">
    <location>
        <begin position="112"/>
        <end position="129"/>
    </location>
</feature>
<dbReference type="SUPFAM" id="SSF54117">
    <property type="entry name" value="Interleukin 8-like chemokines"/>
    <property type="match status" value="1"/>
</dbReference>
<proteinExistence type="predicted"/>
<evidence type="ECO:0000256" key="8">
    <source>
        <dbReference type="SAM" id="MobiDB-lite"/>
    </source>
</evidence>
<evidence type="ECO:0000256" key="2">
    <source>
        <dbReference type="ARBA" id="ARBA00022500"/>
    </source>
</evidence>
<reference evidence="11" key="1">
    <citation type="submission" date="2025-08" db="UniProtKB">
        <authorList>
            <consortium name="Ensembl"/>
        </authorList>
    </citation>
    <scope>IDENTIFICATION</scope>
</reference>
<sequence length="140" mass="15673">MTPTGMFTVTTALLCIILSLIIPAPAARPRMGKACCMRYNRKPIPFDRIKGYREQTTKENCRMEAIIFYTSKKYEICATRKDAWVRNILELLSSKLKKMSKPGSAAGETQKKSVNPTFNDGSGSFSSTTEAIPNITESFY</sequence>
<keyword evidence="6" id="KW-1015">Disulfide bond</keyword>
<name>A0A8P4KSM3_DICLA</name>
<reference evidence="11" key="2">
    <citation type="submission" date="2025-09" db="UniProtKB">
        <authorList>
            <consortium name="Ensembl"/>
        </authorList>
    </citation>
    <scope>IDENTIFICATION</scope>
</reference>
<dbReference type="CTD" id="101884175"/>
<dbReference type="InterPro" id="IPR039809">
    <property type="entry name" value="Chemokine_b/g/d"/>
</dbReference>
<evidence type="ECO:0000256" key="7">
    <source>
        <dbReference type="ARBA" id="ARBA00023198"/>
    </source>
</evidence>
<organism evidence="11 12">
    <name type="scientific">Dicentrarchus labrax</name>
    <name type="common">European seabass</name>
    <name type="synonym">Morone labrax</name>
    <dbReference type="NCBI Taxonomy" id="13489"/>
    <lineage>
        <taxon>Eukaryota</taxon>
        <taxon>Metazoa</taxon>
        <taxon>Chordata</taxon>
        <taxon>Craniata</taxon>
        <taxon>Vertebrata</taxon>
        <taxon>Euteleostomi</taxon>
        <taxon>Actinopterygii</taxon>
        <taxon>Neopterygii</taxon>
        <taxon>Teleostei</taxon>
        <taxon>Neoteleostei</taxon>
        <taxon>Acanthomorphata</taxon>
        <taxon>Eupercaria</taxon>
        <taxon>Moronidae</taxon>
        <taxon>Dicentrarchus</taxon>
    </lineage>
</organism>
<evidence type="ECO:0000256" key="5">
    <source>
        <dbReference type="ARBA" id="ARBA00022729"/>
    </source>
</evidence>
<dbReference type="PANTHER" id="PTHR12015:SF108">
    <property type="entry name" value="C-C MOTIF CHEMOKINE 20"/>
    <property type="match status" value="1"/>
</dbReference>
<dbReference type="GO" id="GO:0006954">
    <property type="term" value="P:inflammatory response"/>
    <property type="evidence" value="ECO:0007669"/>
    <property type="project" value="UniProtKB-KW"/>
</dbReference>
<keyword evidence="12" id="KW-1185">Reference proteome</keyword>
<dbReference type="GeneTree" id="ENSGT00940000174809"/>
<evidence type="ECO:0000256" key="4">
    <source>
        <dbReference type="ARBA" id="ARBA00022525"/>
    </source>
</evidence>
<evidence type="ECO:0000313" key="12">
    <source>
        <dbReference type="Proteomes" id="UP000694389"/>
    </source>
</evidence>
<evidence type="ECO:0000313" key="11">
    <source>
        <dbReference type="Ensembl" id="ENSDLAP00005081108.1"/>
    </source>
</evidence>
<keyword evidence="7" id="KW-0395">Inflammatory response</keyword>
<dbReference type="Gene3D" id="2.40.50.40">
    <property type="match status" value="1"/>
</dbReference>
<dbReference type="GO" id="GO:0005615">
    <property type="term" value="C:extracellular space"/>
    <property type="evidence" value="ECO:0007669"/>
    <property type="project" value="UniProtKB-KW"/>
</dbReference>
<dbReference type="RefSeq" id="XP_051263726.1">
    <property type="nucleotide sequence ID" value="XM_051407766.1"/>
</dbReference>
<dbReference type="Proteomes" id="UP000694389">
    <property type="component" value="Unassembled WGS sequence"/>
</dbReference>
<evidence type="ECO:0000256" key="1">
    <source>
        <dbReference type="ARBA" id="ARBA00004613"/>
    </source>
</evidence>
<accession>A0A8P4KSM3</accession>
<evidence type="ECO:0000256" key="6">
    <source>
        <dbReference type="ARBA" id="ARBA00023157"/>
    </source>
</evidence>
<feature type="region of interest" description="Disordered" evidence="8">
    <location>
        <begin position="99"/>
        <end position="129"/>
    </location>
</feature>
<dbReference type="InterPro" id="IPR001811">
    <property type="entry name" value="Chemokine_IL8-like_dom"/>
</dbReference>
<dbReference type="InterPro" id="IPR036048">
    <property type="entry name" value="Interleukin_8-like_sf"/>
</dbReference>
<dbReference type="GO" id="GO:0008009">
    <property type="term" value="F:chemokine activity"/>
    <property type="evidence" value="ECO:0007669"/>
    <property type="project" value="InterPro"/>
</dbReference>
<comment type="subcellular location">
    <subcellularLocation>
        <location evidence="1">Secreted</location>
    </subcellularLocation>
</comment>
<evidence type="ECO:0000256" key="3">
    <source>
        <dbReference type="ARBA" id="ARBA00022514"/>
    </source>
</evidence>
<dbReference type="OMA" id="ECARTAC"/>
<feature type="domain" description="Chemokine interleukin-8-like" evidence="10">
    <location>
        <begin position="32"/>
        <end position="92"/>
    </location>
</feature>
<keyword evidence="2" id="KW-0145">Chemotaxis</keyword>